<dbReference type="InterPro" id="IPR043502">
    <property type="entry name" value="DNA/RNA_pol_sf"/>
</dbReference>
<dbReference type="Pfam" id="PF17919">
    <property type="entry name" value="RT_RNaseH_2"/>
    <property type="match status" value="1"/>
</dbReference>
<dbReference type="CDD" id="cd01647">
    <property type="entry name" value="RT_LTR"/>
    <property type="match status" value="1"/>
</dbReference>
<dbReference type="InterPro" id="IPR000477">
    <property type="entry name" value="RT_dom"/>
</dbReference>
<dbReference type="Proteomes" id="UP000076858">
    <property type="component" value="Unassembled WGS sequence"/>
</dbReference>
<dbReference type="InterPro" id="IPR041577">
    <property type="entry name" value="RT_RNaseH_2"/>
</dbReference>
<dbReference type="InterPro" id="IPR043128">
    <property type="entry name" value="Rev_trsase/Diguanyl_cyclase"/>
</dbReference>
<keyword evidence="8" id="KW-1185">Reference proteome</keyword>
<dbReference type="EMBL" id="LRGB01002277">
    <property type="protein sequence ID" value="KZS08242.1"/>
    <property type="molecule type" value="Genomic_DNA"/>
</dbReference>
<keyword evidence="2" id="KW-0511">Multifunctional enzyme</keyword>
<dbReference type="PANTHER" id="PTHR37984">
    <property type="entry name" value="PROTEIN CBG26694"/>
    <property type="match status" value="1"/>
</dbReference>
<organism evidence="7 8">
    <name type="scientific">Daphnia magna</name>
    <dbReference type="NCBI Taxonomy" id="35525"/>
    <lineage>
        <taxon>Eukaryota</taxon>
        <taxon>Metazoa</taxon>
        <taxon>Ecdysozoa</taxon>
        <taxon>Arthropoda</taxon>
        <taxon>Crustacea</taxon>
        <taxon>Branchiopoda</taxon>
        <taxon>Diplostraca</taxon>
        <taxon>Cladocera</taxon>
        <taxon>Anomopoda</taxon>
        <taxon>Daphniidae</taxon>
        <taxon>Daphnia</taxon>
    </lineage>
</organism>
<feature type="domain" description="Integrase zinc-binding" evidence="6">
    <location>
        <begin position="613"/>
        <end position="655"/>
    </location>
</feature>
<evidence type="ECO:0000259" key="4">
    <source>
        <dbReference type="Pfam" id="PF00078"/>
    </source>
</evidence>
<dbReference type="PANTHER" id="PTHR37984:SF5">
    <property type="entry name" value="PROTEIN NYNRIN-LIKE"/>
    <property type="match status" value="1"/>
</dbReference>
<dbReference type="AlphaFoldDB" id="A0A164R131"/>
<dbReference type="Gene3D" id="3.10.10.10">
    <property type="entry name" value="HIV Type 1 Reverse Transcriptase, subunit A, domain 1"/>
    <property type="match status" value="1"/>
</dbReference>
<evidence type="ECO:0000259" key="6">
    <source>
        <dbReference type="Pfam" id="PF17921"/>
    </source>
</evidence>
<dbReference type="Pfam" id="PF17921">
    <property type="entry name" value="Integrase_H2C2"/>
    <property type="match status" value="1"/>
</dbReference>
<accession>A0A164R131</accession>
<dbReference type="SUPFAM" id="SSF56672">
    <property type="entry name" value="DNA/RNA polymerases"/>
    <property type="match status" value="1"/>
</dbReference>
<feature type="domain" description="Reverse transcriptase" evidence="4">
    <location>
        <begin position="215"/>
        <end position="365"/>
    </location>
</feature>
<dbReference type="Gene3D" id="3.30.70.270">
    <property type="match status" value="2"/>
</dbReference>
<evidence type="ECO:0000313" key="7">
    <source>
        <dbReference type="EMBL" id="KZS08242.1"/>
    </source>
</evidence>
<dbReference type="InterPro" id="IPR050951">
    <property type="entry name" value="Retrovirus_Pol_polyprotein"/>
</dbReference>
<protein>
    <recommendedName>
        <fullName evidence="1">RNA-directed DNA polymerase</fullName>
        <ecNumber evidence="1">2.7.7.49</ecNumber>
    </recommendedName>
</protein>
<evidence type="ECO:0000256" key="1">
    <source>
        <dbReference type="ARBA" id="ARBA00012493"/>
    </source>
</evidence>
<gene>
    <name evidence="7" type="ORF">APZ42_027840</name>
</gene>
<feature type="region of interest" description="Disordered" evidence="3">
    <location>
        <begin position="519"/>
        <end position="562"/>
    </location>
</feature>
<feature type="compositionally biased region" description="Polar residues" evidence="3">
    <location>
        <begin position="519"/>
        <end position="545"/>
    </location>
</feature>
<dbReference type="GO" id="GO:0003964">
    <property type="term" value="F:RNA-directed DNA polymerase activity"/>
    <property type="evidence" value="ECO:0007669"/>
    <property type="project" value="UniProtKB-EC"/>
</dbReference>
<comment type="caution">
    <text evidence="7">The sequence shown here is derived from an EMBL/GenBank/DDBJ whole genome shotgun (WGS) entry which is preliminary data.</text>
</comment>
<evidence type="ECO:0000259" key="5">
    <source>
        <dbReference type="Pfam" id="PF17919"/>
    </source>
</evidence>
<dbReference type="InterPro" id="IPR041588">
    <property type="entry name" value="Integrase_H2C2"/>
</dbReference>
<sequence>MLPPRAIVPVGIEATTLNEATWMIELSEHLARAKGGTAGKVLVSSDQPLGQVLMVNLTNRRAYLRERTVLGQMEAVDPSIVAVDEGGTPDLLGDYVGEDSAEELSDSYATPRVTSIPRQAFRAQVASTLPSADVEKMVELLEEFDTSFALKEGELEVCKIAEHRITTGTATPVHQSPYKSAWKERAIVQKQVDEMLSRSVIERSTSPWASLVVLVNKKDRSWRFCVDHRCLNTISVKDVYPLPKIEETLSRMGNASIFSTLNLESGYWQVSLNEEDKFKTAFVTNDGLYQFLVMLFGLASALGTFQRMIYLVLTGLRWTICLVYLDDIIIYAADAEKHLMRTGMKIKLVKCQFGASEVKALGHVISGNGVRPGPEKINAVANFHSPSTLCKPNEQLKCVRSFVGLCSYYRRFIPQFEHTAKPLTNMFKKGGSFVWEESQEVSFGLMKQALVSAVTLAYPDFKMPFEIHSDACDYGLEAMLLQRVNNMERPLACESRLLSPSRQEISELHMGNGYFGGDQSPNSVLASNQEGSSRTSSSLEPTASGVSAMDHTPVDTESKSEFQLAQQDEWDQVFAGLEKGRKYSQYPPYGRLKDGQLFQAKVVDDGLLLRLCVPRSFKNEIMRSCHHDITAGHLGVTRTLDKVRGRYYWWALAEDLS</sequence>
<evidence type="ECO:0000256" key="3">
    <source>
        <dbReference type="SAM" id="MobiDB-lite"/>
    </source>
</evidence>
<dbReference type="FunFam" id="3.30.70.270:FF:000020">
    <property type="entry name" value="Transposon Tf2-6 polyprotein-like Protein"/>
    <property type="match status" value="1"/>
</dbReference>
<dbReference type="STRING" id="35525.A0A164R131"/>
<name>A0A164R131_9CRUS</name>
<feature type="domain" description="Reverse transcriptase/retrotransposon-derived protein RNase H-like" evidence="5">
    <location>
        <begin position="435"/>
        <end position="507"/>
    </location>
</feature>
<evidence type="ECO:0000256" key="2">
    <source>
        <dbReference type="ARBA" id="ARBA00023268"/>
    </source>
</evidence>
<reference evidence="7 8" key="1">
    <citation type="submission" date="2016-03" db="EMBL/GenBank/DDBJ databases">
        <title>EvidentialGene: Evidence-directed Construction of Genes on Genomes.</title>
        <authorList>
            <person name="Gilbert D.G."/>
            <person name="Choi J.-H."/>
            <person name="Mockaitis K."/>
            <person name="Colbourne J."/>
            <person name="Pfrender M."/>
        </authorList>
    </citation>
    <scope>NUCLEOTIDE SEQUENCE [LARGE SCALE GENOMIC DNA]</scope>
    <source>
        <strain evidence="7 8">Xinb3</strain>
        <tissue evidence="7">Complete organism</tissue>
    </source>
</reference>
<dbReference type="EC" id="2.7.7.49" evidence="1"/>
<dbReference type="Pfam" id="PF00078">
    <property type="entry name" value="RVT_1"/>
    <property type="match status" value="1"/>
</dbReference>
<evidence type="ECO:0000313" key="8">
    <source>
        <dbReference type="Proteomes" id="UP000076858"/>
    </source>
</evidence>
<proteinExistence type="predicted"/>
<dbReference type="Gene3D" id="1.10.340.70">
    <property type="match status" value="1"/>
</dbReference>